<organism evidence="2 3">
    <name type="scientific">Haladaptatus litoreus</name>
    <dbReference type="NCBI Taxonomy" id="553468"/>
    <lineage>
        <taxon>Archaea</taxon>
        <taxon>Methanobacteriati</taxon>
        <taxon>Methanobacteriota</taxon>
        <taxon>Stenosarchaea group</taxon>
        <taxon>Halobacteria</taxon>
        <taxon>Halobacteriales</taxon>
        <taxon>Haladaptataceae</taxon>
        <taxon>Haladaptatus</taxon>
    </lineage>
</organism>
<feature type="transmembrane region" description="Helical" evidence="1">
    <location>
        <begin position="7"/>
        <end position="27"/>
    </location>
</feature>
<dbReference type="Proteomes" id="UP000186914">
    <property type="component" value="Unassembled WGS sequence"/>
</dbReference>
<keyword evidence="1" id="KW-1133">Transmembrane helix</keyword>
<keyword evidence="3" id="KW-1185">Reference proteome</keyword>
<accession>A0A1N7FD83</accession>
<proteinExistence type="predicted"/>
<evidence type="ECO:0000256" key="1">
    <source>
        <dbReference type="SAM" id="Phobius"/>
    </source>
</evidence>
<evidence type="ECO:0000313" key="3">
    <source>
        <dbReference type="Proteomes" id="UP000186914"/>
    </source>
</evidence>
<dbReference type="Pfam" id="PF26119">
    <property type="entry name" value="DUF8036"/>
    <property type="match status" value="1"/>
</dbReference>
<sequence>MAIWIDALRLTIGVNLLLILGLLSIWGRNYLQFRSKHTLGLFVFGLMLLAENLLALYFFLFDPVLHVWFSAEMPMIAQRAIMLIRIFETIALVFLTWITWD</sequence>
<reference evidence="3" key="1">
    <citation type="submission" date="2017-01" db="EMBL/GenBank/DDBJ databases">
        <authorList>
            <person name="Varghese N."/>
            <person name="Submissions S."/>
        </authorList>
    </citation>
    <scope>NUCLEOTIDE SEQUENCE [LARGE SCALE GENOMIC DNA]</scope>
    <source>
        <strain evidence="3">CGMCC 1.7737</strain>
    </source>
</reference>
<dbReference type="RefSeq" id="WP_076433505.1">
    <property type="nucleotide sequence ID" value="NZ_FTNO01000008.1"/>
</dbReference>
<protein>
    <submittedName>
        <fullName evidence="2">Uncharacterized protein</fullName>
    </submittedName>
</protein>
<gene>
    <name evidence="2" type="ORF">SAMN05421858_4965</name>
</gene>
<evidence type="ECO:0000313" key="2">
    <source>
        <dbReference type="EMBL" id="SIR98273.1"/>
    </source>
</evidence>
<keyword evidence="1" id="KW-0812">Transmembrane</keyword>
<dbReference type="AlphaFoldDB" id="A0A1N7FD83"/>
<feature type="transmembrane region" description="Helical" evidence="1">
    <location>
        <begin position="39"/>
        <end position="61"/>
    </location>
</feature>
<dbReference type="OrthoDB" id="205211at2157"/>
<dbReference type="InterPro" id="IPR058349">
    <property type="entry name" value="DUF8036"/>
</dbReference>
<dbReference type="EMBL" id="FTNO01000008">
    <property type="protein sequence ID" value="SIR98273.1"/>
    <property type="molecule type" value="Genomic_DNA"/>
</dbReference>
<keyword evidence="1" id="KW-0472">Membrane</keyword>
<feature type="transmembrane region" description="Helical" evidence="1">
    <location>
        <begin position="82"/>
        <end position="100"/>
    </location>
</feature>
<name>A0A1N7FD83_9EURY</name>